<proteinExistence type="predicted"/>
<evidence type="ECO:0000313" key="3">
    <source>
        <dbReference type="WBParaSite" id="Csp11.Scaffold572.g4317.t1"/>
    </source>
</evidence>
<sequence>MPIPLQKLPYLALKEVLSTMKLKEIFKIASLSKENARRVKPCISSQRFLLTIFSSDGWKIESECSRNFEYWSEDCSKNGIFLDKTGHEVLEFIVEVFNKPNICLLIKNDMEKFHNYSRFFGTLGLKIGQVTFYRCKQGELQNMLEAFKGVPEIHIYSCILEKKIQFDNNINYYFESIEIRISVNSDLKWRKDLLFSLIDCKKVNINGITHRSGGKLLPTKDLKAFLERWIEGSKMEQFSTTAFDLSKFSTVFKPLGQVIPEGGVQKRKCFLIQQKNNGRKAIVYKDEDEVELKTNFELI</sequence>
<dbReference type="PANTHER" id="PTHR22899">
    <property type="entry name" value="CYCLIN-RELATED F-BOX FAMILY"/>
    <property type="match status" value="1"/>
</dbReference>
<dbReference type="InterPro" id="IPR053222">
    <property type="entry name" value="Zygotic_Embryogenesis-Asso"/>
</dbReference>
<dbReference type="AlphaFoldDB" id="A0A1I7TBH8"/>
<dbReference type="InterPro" id="IPR001810">
    <property type="entry name" value="F-box_dom"/>
</dbReference>
<keyword evidence="2" id="KW-1185">Reference proteome</keyword>
<accession>A0A1I7TBH8</accession>
<evidence type="ECO:0000259" key="1">
    <source>
        <dbReference type="PROSITE" id="PS50181"/>
    </source>
</evidence>
<dbReference type="PROSITE" id="PS50181">
    <property type="entry name" value="FBOX"/>
    <property type="match status" value="1"/>
</dbReference>
<feature type="domain" description="F-box" evidence="1">
    <location>
        <begin position="2"/>
        <end position="34"/>
    </location>
</feature>
<protein>
    <submittedName>
        <fullName evidence="3">F-box domain-containing protein</fullName>
    </submittedName>
</protein>
<dbReference type="WBParaSite" id="Csp11.Scaffold572.g4317.t1">
    <property type="protein sequence ID" value="Csp11.Scaffold572.g4317.t1"/>
    <property type="gene ID" value="Csp11.Scaffold572.g4317"/>
</dbReference>
<organism evidence="2 3">
    <name type="scientific">Caenorhabditis tropicalis</name>
    <dbReference type="NCBI Taxonomy" id="1561998"/>
    <lineage>
        <taxon>Eukaryota</taxon>
        <taxon>Metazoa</taxon>
        <taxon>Ecdysozoa</taxon>
        <taxon>Nematoda</taxon>
        <taxon>Chromadorea</taxon>
        <taxon>Rhabditida</taxon>
        <taxon>Rhabditina</taxon>
        <taxon>Rhabditomorpha</taxon>
        <taxon>Rhabditoidea</taxon>
        <taxon>Rhabditidae</taxon>
        <taxon>Peloderinae</taxon>
        <taxon>Caenorhabditis</taxon>
    </lineage>
</organism>
<dbReference type="Proteomes" id="UP000095282">
    <property type="component" value="Unplaced"/>
</dbReference>
<dbReference type="PANTHER" id="PTHR22899:SF0">
    <property type="entry name" value="F-BOX ASSOCIATED DOMAIN-CONTAINING PROTEIN-RELATED"/>
    <property type="match status" value="1"/>
</dbReference>
<evidence type="ECO:0000313" key="2">
    <source>
        <dbReference type="Proteomes" id="UP000095282"/>
    </source>
</evidence>
<reference evidence="3" key="1">
    <citation type="submission" date="2016-11" db="UniProtKB">
        <authorList>
            <consortium name="WormBaseParasite"/>
        </authorList>
    </citation>
    <scope>IDENTIFICATION</scope>
</reference>
<name>A0A1I7TBH8_9PELO</name>